<evidence type="ECO:0000256" key="3">
    <source>
        <dbReference type="PROSITE-ProRule" id="PRU00339"/>
    </source>
</evidence>
<keyword evidence="1" id="KW-0677">Repeat</keyword>
<gene>
    <name evidence="5" type="ORF">SAMN05421543_1109</name>
</gene>
<accession>A0A1I7JGP2</accession>
<dbReference type="SUPFAM" id="SSF48452">
    <property type="entry name" value="TPR-like"/>
    <property type="match status" value="1"/>
</dbReference>
<evidence type="ECO:0000313" key="6">
    <source>
        <dbReference type="Proteomes" id="UP000183508"/>
    </source>
</evidence>
<dbReference type="STRING" id="392015.SAMN05421543_1109"/>
<evidence type="ECO:0000256" key="4">
    <source>
        <dbReference type="SAM" id="MobiDB-lite"/>
    </source>
</evidence>
<dbReference type="PANTHER" id="PTHR44227:SF3">
    <property type="entry name" value="PROTEIN O-MANNOSYL-TRANSFERASE TMTC4"/>
    <property type="match status" value="1"/>
</dbReference>
<dbReference type="InterPro" id="IPR011990">
    <property type="entry name" value="TPR-like_helical_dom_sf"/>
</dbReference>
<name>A0A1I7JGP2_9BACL</name>
<dbReference type="InterPro" id="IPR019734">
    <property type="entry name" value="TPR_rpt"/>
</dbReference>
<dbReference type="GO" id="GO:0035269">
    <property type="term" value="P:protein O-linked glycosylation via mannose"/>
    <property type="evidence" value="ECO:0007669"/>
    <property type="project" value="TreeGrafter"/>
</dbReference>
<dbReference type="EMBL" id="FPBV01000010">
    <property type="protein sequence ID" value="SFU84312.1"/>
    <property type="molecule type" value="Genomic_DNA"/>
</dbReference>
<dbReference type="Pfam" id="PF13414">
    <property type="entry name" value="TPR_11"/>
    <property type="match status" value="1"/>
</dbReference>
<dbReference type="SMART" id="SM00028">
    <property type="entry name" value="TPR"/>
    <property type="match status" value="3"/>
</dbReference>
<feature type="repeat" description="TPR" evidence="3">
    <location>
        <begin position="56"/>
        <end position="89"/>
    </location>
</feature>
<proteinExistence type="predicted"/>
<dbReference type="Gene3D" id="1.25.40.10">
    <property type="entry name" value="Tetratricopeptide repeat domain"/>
    <property type="match status" value="1"/>
</dbReference>
<evidence type="ECO:0000256" key="2">
    <source>
        <dbReference type="ARBA" id="ARBA00022803"/>
    </source>
</evidence>
<dbReference type="PANTHER" id="PTHR44227">
    <property type="match status" value="1"/>
</dbReference>
<dbReference type="AlphaFoldDB" id="A0A1I7JGP2"/>
<sequence length="173" mass="18594">MPANITNQTTSANVAGKAPSVSSNGHGGLIVGGEAYGGQDNLAKYEKAADAHPSDAHAQIQAGISAYVNGDMQKAIRYYKKAISDDPKNVIPYNNLGNVYYRGLKQPKEALQYYQKATQVDPSYGFGWLNLGLCELDLGDKSAAKAAFQQGLSKVSKSDPLYKSFQDNLKKLS</sequence>
<keyword evidence="6" id="KW-1185">Reference proteome</keyword>
<dbReference type="InterPro" id="IPR052346">
    <property type="entry name" value="O-mannosyl-transferase_TMTC"/>
</dbReference>
<dbReference type="Pfam" id="PF14559">
    <property type="entry name" value="TPR_19"/>
    <property type="match status" value="1"/>
</dbReference>
<protein>
    <submittedName>
        <fullName evidence="5">Tetratricopeptide repeat-containing protein</fullName>
    </submittedName>
</protein>
<dbReference type="GO" id="GO:0030968">
    <property type="term" value="P:endoplasmic reticulum unfolded protein response"/>
    <property type="evidence" value="ECO:0007669"/>
    <property type="project" value="TreeGrafter"/>
</dbReference>
<dbReference type="Proteomes" id="UP000183508">
    <property type="component" value="Unassembled WGS sequence"/>
</dbReference>
<evidence type="ECO:0000256" key="1">
    <source>
        <dbReference type="ARBA" id="ARBA00022737"/>
    </source>
</evidence>
<organism evidence="5 6">
    <name type="scientific">Alicyclobacillus macrosporangiidus</name>
    <dbReference type="NCBI Taxonomy" id="392015"/>
    <lineage>
        <taxon>Bacteria</taxon>
        <taxon>Bacillati</taxon>
        <taxon>Bacillota</taxon>
        <taxon>Bacilli</taxon>
        <taxon>Bacillales</taxon>
        <taxon>Alicyclobacillaceae</taxon>
        <taxon>Alicyclobacillus</taxon>
    </lineage>
</organism>
<feature type="compositionally biased region" description="Polar residues" evidence="4">
    <location>
        <begin position="1"/>
        <end position="13"/>
    </location>
</feature>
<keyword evidence="2 3" id="KW-0802">TPR repeat</keyword>
<reference evidence="6" key="1">
    <citation type="submission" date="2016-10" db="EMBL/GenBank/DDBJ databases">
        <authorList>
            <person name="Varghese N."/>
        </authorList>
    </citation>
    <scope>NUCLEOTIDE SEQUENCE [LARGE SCALE GENOMIC DNA]</scope>
    <source>
        <strain evidence="6">DSM 17980</strain>
    </source>
</reference>
<dbReference type="PROSITE" id="PS50005">
    <property type="entry name" value="TPR"/>
    <property type="match status" value="1"/>
</dbReference>
<feature type="region of interest" description="Disordered" evidence="4">
    <location>
        <begin position="1"/>
        <end position="21"/>
    </location>
</feature>
<dbReference type="GO" id="GO:0000030">
    <property type="term" value="F:mannosyltransferase activity"/>
    <property type="evidence" value="ECO:0007669"/>
    <property type="project" value="TreeGrafter"/>
</dbReference>
<evidence type="ECO:0000313" key="5">
    <source>
        <dbReference type="EMBL" id="SFU84312.1"/>
    </source>
</evidence>